<dbReference type="Gene3D" id="1.10.510.10">
    <property type="entry name" value="Transferase(Phosphotransferase) domain 1"/>
    <property type="match status" value="1"/>
</dbReference>
<dbReference type="PROSITE" id="PS50011">
    <property type="entry name" value="PROTEIN_KINASE_DOM"/>
    <property type="match status" value="1"/>
</dbReference>
<dbReference type="InterPro" id="IPR000719">
    <property type="entry name" value="Prot_kinase_dom"/>
</dbReference>
<organism evidence="2 3">
    <name type="scientific">Hydnomerulius pinastri MD-312</name>
    <dbReference type="NCBI Taxonomy" id="994086"/>
    <lineage>
        <taxon>Eukaryota</taxon>
        <taxon>Fungi</taxon>
        <taxon>Dikarya</taxon>
        <taxon>Basidiomycota</taxon>
        <taxon>Agaricomycotina</taxon>
        <taxon>Agaricomycetes</taxon>
        <taxon>Agaricomycetidae</taxon>
        <taxon>Boletales</taxon>
        <taxon>Boletales incertae sedis</taxon>
        <taxon>Leucogyrophana</taxon>
    </lineage>
</organism>
<dbReference type="OrthoDB" id="3258886at2759"/>
<sequence>NLLLGAGSNKDPIYLIDFGLAHVYQDHKTRRHIPYREHLPFVGTKSFASINSHLGLELSRRDDLEMLAYVLIYLLCGSLPWGDGSYSQTLQAKMDLDRSVFIPSEFFTFLDYARGLSFNTKPNYDYLRSLFTSLLGDHSTPDLPLLNIRSCVLGV</sequence>
<dbReference type="EMBL" id="KN839927">
    <property type="protein sequence ID" value="KIJ58561.1"/>
    <property type="molecule type" value="Genomic_DNA"/>
</dbReference>
<dbReference type="GO" id="GO:0005524">
    <property type="term" value="F:ATP binding"/>
    <property type="evidence" value="ECO:0007669"/>
    <property type="project" value="InterPro"/>
</dbReference>
<dbReference type="GO" id="GO:0004672">
    <property type="term" value="F:protein kinase activity"/>
    <property type="evidence" value="ECO:0007669"/>
    <property type="project" value="InterPro"/>
</dbReference>
<evidence type="ECO:0000313" key="3">
    <source>
        <dbReference type="Proteomes" id="UP000053820"/>
    </source>
</evidence>
<dbReference type="AlphaFoldDB" id="A0A0C9W6X1"/>
<evidence type="ECO:0000259" key="1">
    <source>
        <dbReference type="PROSITE" id="PS50011"/>
    </source>
</evidence>
<feature type="non-terminal residue" evidence="2">
    <location>
        <position position="1"/>
    </location>
</feature>
<feature type="domain" description="Protein kinase" evidence="1">
    <location>
        <begin position="1"/>
        <end position="135"/>
    </location>
</feature>
<keyword evidence="3" id="KW-1185">Reference proteome</keyword>
<dbReference type="Proteomes" id="UP000053820">
    <property type="component" value="Unassembled WGS sequence"/>
</dbReference>
<reference evidence="2 3" key="1">
    <citation type="submission" date="2014-04" db="EMBL/GenBank/DDBJ databases">
        <title>Evolutionary Origins and Diversification of the Mycorrhizal Mutualists.</title>
        <authorList>
            <consortium name="DOE Joint Genome Institute"/>
            <consortium name="Mycorrhizal Genomics Consortium"/>
            <person name="Kohler A."/>
            <person name="Kuo A."/>
            <person name="Nagy L.G."/>
            <person name="Floudas D."/>
            <person name="Copeland A."/>
            <person name="Barry K.W."/>
            <person name="Cichocki N."/>
            <person name="Veneault-Fourrey C."/>
            <person name="LaButti K."/>
            <person name="Lindquist E.A."/>
            <person name="Lipzen A."/>
            <person name="Lundell T."/>
            <person name="Morin E."/>
            <person name="Murat C."/>
            <person name="Riley R."/>
            <person name="Ohm R."/>
            <person name="Sun H."/>
            <person name="Tunlid A."/>
            <person name="Henrissat B."/>
            <person name="Grigoriev I.V."/>
            <person name="Hibbett D.S."/>
            <person name="Martin F."/>
        </authorList>
    </citation>
    <scope>NUCLEOTIDE SEQUENCE [LARGE SCALE GENOMIC DNA]</scope>
    <source>
        <strain evidence="2 3">MD-312</strain>
    </source>
</reference>
<accession>A0A0C9W6X1</accession>
<dbReference type="HOGENOM" id="CLU_019279_2_4_1"/>
<dbReference type="InterPro" id="IPR011009">
    <property type="entry name" value="Kinase-like_dom_sf"/>
</dbReference>
<dbReference type="PANTHER" id="PTHR11909">
    <property type="entry name" value="CASEIN KINASE-RELATED"/>
    <property type="match status" value="1"/>
</dbReference>
<dbReference type="InterPro" id="IPR050235">
    <property type="entry name" value="CK1_Ser-Thr_kinase"/>
</dbReference>
<dbReference type="SUPFAM" id="SSF56112">
    <property type="entry name" value="Protein kinase-like (PK-like)"/>
    <property type="match status" value="1"/>
</dbReference>
<name>A0A0C9W6X1_9AGAM</name>
<protein>
    <recommendedName>
        <fullName evidence="1">Protein kinase domain-containing protein</fullName>
    </recommendedName>
</protein>
<gene>
    <name evidence="2" type="ORF">HYDPIDRAFT_102400</name>
</gene>
<evidence type="ECO:0000313" key="2">
    <source>
        <dbReference type="EMBL" id="KIJ58561.1"/>
    </source>
</evidence>
<proteinExistence type="predicted"/>